<keyword evidence="3" id="KW-1185">Reference proteome</keyword>
<name>A0A2R7YYZ7_9ACTN</name>
<dbReference type="SMART" id="SM00507">
    <property type="entry name" value="HNHc"/>
    <property type="match status" value="1"/>
</dbReference>
<dbReference type="CDD" id="cd00085">
    <property type="entry name" value="HNHc"/>
    <property type="match status" value="1"/>
</dbReference>
<dbReference type="GO" id="GO:0004519">
    <property type="term" value="F:endonuclease activity"/>
    <property type="evidence" value="ECO:0007669"/>
    <property type="project" value="UniProtKB-KW"/>
</dbReference>
<dbReference type="RefSeq" id="WP_108343475.1">
    <property type="nucleotide sequence ID" value="NZ_PYXZ01000002.1"/>
</dbReference>
<organism evidence="2 3">
    <name type="scientific">Nocardioides currus</name>
    <dbReference type="NCBI Taxonomy" id="2133958"/>
    <lineage>
        <taxon>Bacteria</taxon>
        <taxon>Bacillati</taxon>
        <taxon>Actinomycetota</taxon>
        <taxon>Actinomycetes</taxon>
        <taxon>Propionibacteriales</taxon>
        <taxon>Nocardioidaceae</taxon>
        <taxon>Nocardioides</taxon>
    </lineage>
</organism>
<gene>
    <name evidence="2" type="ORF">C7S10_05780</name>
</gene>
<dbReference type="EMBL" id="PYXZ01000002">
    <property type="protein sequence ID" value="PUA81583.1"/>
    <property type="molecule type" value="Genomic_DNA"/>
</dbReference>
<protein>
    <submittedName>
        <fullName evidence="2">HNH endonuclease</fullName>
    </submittedName>
</protein>
<keyword evidence="2" id="KW-0540">Nuclease</keyword>
<accession>A0A2R7YYZ7</accession>
<evidence type="ECO:0000313" key="3">
    <source>
        <dbReference type="Proteomes" id="UP000244867"/>
    </source>
</evidence>
<keyword evidence="2" id="KW-0378">Hydrolase</keyword>
<evidence type="ECO:0000313" key="2">
    <source>
        <dbReference type="EMBL" id="PUA81583.1"/>
    </source>
</evidence>
<dbReference type="Gene3D" id="3.40.1800.10">
    <property type="entry name" value="His-Me finger endonucleases"/>
    <property type="match status" value="1"/>
</dbReference>
<dbReference type="Proteomes" id="UP000244867">
    <property type="component" value="Unassembled WGS sequence"/>
</dbReference>
<proteinExistence type="predicted"/>
<sequence>MTCLGCGAALTKRHQKVFCSNRCQRAMERAANVARWLETGEGHPGSGVGHYIRGHVLGEQHGLCAICGCPAEWNGSELRFVLDHVDGDSTNNARANLRLICPNCDSQLPTFKARNRGKGRAWRRQRYADGKSY</sequence>
<feature type="domain" description="HNH nuclease" evidence="1">
    <location>
        <begin position="51"/>
        <end position="106"/>
    </location>
</feature>
<keyword evidence="2" id="KW-0255">Endonuclease</keyword>
<dbReference type="InterPro" id="IPR038563">
    <property type="entry name" value="Endonuclease_7_sf"/>
</dbReference>
<comment type="caution">
    <text evidence="2">The sequence shown here is derived from an EMBL/GenBank/DDBJ whole genome shotgun (WGS) entry which is preliminary data.</text>
</comment>
<dbReference type="AlphaFoldDB" id="A0A2R7YYZ7"/>
<evidence type="ECO:0000259" key="1">
    <source>
        <dbReference type="SMART" id="SM00507"/>
    </source>
</evidence>
<reference evidence="2 3" key="1">
    <citation type="submission" date="2018-03" db="EMBL/GenBank/DDBJ databases">
        <authorList>
            <person name="Keele B.F."/>
        </authorList>
    </citation>
    <scope>NUCLEOTIDE SEQUENCE [LARGE SCALE GENOMIC DNA]</scope>
    <source>
        <strain evidence="2 3">IB-3</strain>
    </source>
</reference>
<dbReference type="InterPro" id="IPR003615">
    <property type="entry name" value="HNH_nuc"/>
</dbReference>
<dbReference type="OrthoDB" id="2085958at2"/>